<dbReference type="InterPro" id="IPR007329">
    <property type="entry name" value="FMN-bd"/>
</dbReference>
<dbReference type="STRING" id="1817772.A2527_04375"/>
<keyword evidence="2 16" id="KW-1003">Cell membrane</keyword>
<keyword evidence="10 16" id="KW-0520">NAD</keyword>
<comment type="caution">
    <text evidence="19">The sequence shown here is derived from an EMBL/GenBank/DDBJ whole genome shotgun (WGS) entry which is preliminary data.</text>
</comment>
<evidence type="ECO:0000256" key="15">
    <source>
        <dbReference type="ARBA" id="ARBA00023201"/>
    </source>
</evidence>
<accession>A0A1F6GDP2</accession>
<keyword evidence="15 16" id="KW-0739">Sodium transport</keyword>
<dbReference type="GO" id="GO:0016655">
    <property type="term" value="F:oxidoreductase activity, acting on NAD(P)H, quinone or similar compound as acceptor"/>
    <property type="evidence" value="ECO:0007669"/>
    <property type="project" value="UniProtKB-UniRule"/>
</dbReference>
<keyword evidence="14 16" id="KW-0472">Membrane</keyword>
<comment type="similarity">
    <text evidence="16 17">Belongs to the NqrC family.</text>
</comment>
<evidence type="ECO:0000256" key="6">
    <source>
        <dbReference type="ARBA" id="ARBA00022643"/>
    </source>
</evidence>
<comment type="catalytic activity">
    <reaction evidence="16 17">
        <text>a ubiquinone + n Na(+)(in) + NADH + H(+) = a ubiquinol + n Na(+)(out) + NAD(+)</text>
        <dbReference type="Rhea" id="RHEA:47748"/>
        <dbReference type="Rhea" id="RHEA-COMP:9565"/>
        <dbReference type="Rhea" id="RHEA-COMP:9566"/>
        <dbReference type="ChEBI" id="CHEBI:15378"/>
        <dbReference type="ChEBI" id="CHEBI:16389"/>
        <dbReference type="ChEBI" id="CHEBI:17976"/>
        <dbReference type="ChEBI" id="CHEBI:29101"/>
        <dbReference type="ChEBI" id="CHEBI:57540"/>
        <dbReference type="ChEBI" id="CHEBI:57945"/>
        <dbReference type="EC" id="7.2.1.1"/>
    </reaction>
</comment>
<keyword evidence="3" id="KW-0997">Cell inner membrane</keyword>
<dbReference type="PANTHER" id="PTHR37838:SF1">
    <property type="entry name" value="NA(+)-TRANSLOCATING NADH-QUINONE REDUCTASE SUBUNIT C"/>
    <property type="match status" value="1"/>
</dbReference>
<evidence type="ECO:0000256" key="12">
    <source>
        <dbReference type="ARBA" id="ARBA00023065"/>
    </source>
</evidence>
<evidence type="ECO:0000256" key="9">
    <source>
        <dbReference type="ARBA" id="ARBA00022989"/>
    </source>
</evidence>
<dbReference type="GO" id="GO:0006814">
    <property type="term" value="P:sodium ion transport"/>
    <property type="evidence" value="ECO:0007669"/>
    <property type="project" value="UniProtKB-UniRule"/>
</dbReference>
<evidence type="ECO:0000256" key="14">
    <source>
        <dbReference type="ARBA" id="ARBA00023136"/>
    </source>
</evidence>
<keyword evidence="4 16" id="KW-0597">Phosphoprotein</keyword>
<protein>
    <recommendedName>
        <fullName evidence="16 17">Na(+)-translocating NADH-quinone reductase subunit C</fullName>
        <shortName evidence="16 17">Na(+)-NQR subunit C</shortName>
        <shortName evidence="16 17">Na(+)-translocating NQR subunit C</shortName>
        <ecNumber evidence="16 17">7.2.1.1</ecNumber>
    </recommendedName>
    <alternativeName>
        <fullName evidence="16 17">NQR complex subunit C</fullName>
    </alternativeName>
    <alternativeName>
        <fullName evidence="16 17">NQR-1 subunit C</fullName>
    </alternativeName>
</protein>
<gene>
    <name evidence="16" type="primary">nqrC</name>
    <name evidence="19" type="ORF">A2527_04375</name>
</gene>
<keyword evidence="7 16" id="KW-0812">Transmembrane</keyword>
<dbReference type="Pfam" id="PF04205">
    <property type="entry name" value="FMN_bind"/>
    <property type="match status" value="1"/>
</dbReference>
<dbReference type="NCBIfam" id="TIGR01938">
    <property type="entry name" value="nqrC"/>
    <property type="match status" value="1"/>
</dbReference>
<dbReference type="EC" id="7.2.1.1" evidence="16 17"/>
<evidence type="ECO:0000259" key="18">
    <source>
        <dbReference type="SMART" id="SM00900"/>
    </source>
</evidence>
<keyword evidence="12 16" id="KW-0406">Ion transport</keyword>
<dbReference type="NCBIfam" id="NF003749">
    <property type="entry name" value="PRK05346.1-5"/>
    <property type="match status" value="1"/>
</dbReference>
<proteinExistence type="inferred from homology"/>
<comment type="function">
    <text evidence="16">NQR complex catalyzes the reduction of ubiquinone-1 to ubiquinol by two successive reactions, coupled with the transport of Na(+) ions from the cytoplasm to the periplasm. NqrA to NqrE are probably involved in the second step, the conversion of ubisemiquinone to ubiquinol.</text>
</comment>
<evidence type="ECO:0000256" key="8">
    <source>
        <dbReference type="ARBA" id="ARBA00022967"/>
    </source>
</evidence>
<dbReference type="Proteomes" id="UP000178449">
    <property type="component" value="Unassembled WGS sequence"/>
</dbReference>
<comment type="subunit">
    <text evidence="16 17">Composed of six subunits; NqrA, NqrB, NqrC, NqrD, NqrE and NqrF.</text>
</comment>
<dbReference type="GO" id="GO:0010181">
    <property type="term" value="F:FMN binding"/>
    <property type="evidence" value="ECO:0007669"/>
    <property type="project" value="UniProtKB-UniRule"/>
</dbReference>
<keyword evidence="9 16" id="KW-1133">Transmembrane helix</keyword>
<comment type="caution">
    <text evidence="16">Lacks conserved residue(s) required for the propagation of feature annotation.</text>
</comment>
<dbReference type="GO" id="GO:0005886">
    <property type="term" value="C:plasma membrane"/>
    <property type="evidence" value="ECO:0007669"/>
    <property type="project" value="UniProtKB-SubCell"/>
</dbReference>
<comment type="cofactor">
    <cofactor evidence="16 17">
        <name>FMN</name>
        <dbReference type="ChEBI" id="CHEBI:58210"/>
    </cofactor>
</comment>
<dbReference type="EMBL" id="MFNE01000017">
    <property type="protein sequence ID" value="OGG96220.1"/>
    <property type="molecule type" value="Genomic_DNA"/>
</dbReference>
<organism evidence="19 20">
    <name type="scientific">Candidatus Lambdaproteobacteria bacterium RIFOXYD2_FULL_50_16</name>
    <dbReference type="NCBI Taxonomy" id="1817772"/>
    <lineage>
        <taxon>Bacteria</taxon>
        <taxon>Pseudomonadati</taxon>
        <taxon>Pseudomonadota</taxon>
        <taxon>Candidatus Lambdaproteobacteria</taxon>
    </lineage>
</organism>
<feature type="modified residue" description="FMN phosphoryl threonine" evidence="16">
    <location>
        <position position="237"/>
    </location>
</feature>
<evidence type="ECO:0000256" key="13">
    <source>
        <dbReference type="ARBA" id="ARBA00023075"/>
    </source>
</evidence>
<evidence type="ECO:0000256" key="11">
    <source>
        <dbReference type="ARBA" id="ARBA00023053"/>
    </source>
</evidence>
<evidence type="ECO:0000256" key="1">
    <source>
        <dbReference type="ARBA" id="ARBA00022448"/>
    </source>
</evidence>
<evidence type="ECO:0000256" key="10">
    <source>
        <dbReference type="ARBA" id="ARBA00023027"/>
    </source>
</evidence>
<dbReference type="InterPro" id="IPR010204">
    <property type="entry name" value="NqrC"/>
</dbReference>
<name>A0A1F6GDP2_9PROT</name>
<dbReference type="HAMAP" id="MF_00427">
    <property type="entry name" value="NqrC"/>
    <property type="match status" value="1"/>
</dbReference>
<keyword evidence="13 16" id="KW-0830">Ubiquinone</keyword>
<feature type="domain" description="FMN-binding" evidence="18">
    <location>
        <begin position="153"/>
        <end position="254"/>
    </location>
</feature>
<evidence type="ECO:0000256" key="17">
    <source>
        <dbReference type="PIRNR" id="PIRNR009437"/>
    </source>
</evidence>
<dbReference type="AlphaFoldDB" id="A0A1F6GDP2"/>
<evidence type="ECO:0000256" key="3">
    <source>
        <dbReference type="ARBA" id="ARBA00022519"/>
    </source>
</evidence>
<evidence type="ECO:0000256" key="7">
    <source>
        <dbReference type="ARBA" id="ARBA00022692"/>
    </source>
</evidence>
<evidence type="ECO:0000256" key="4">
    <source>
        <dbReference type="ARBA" id="ARBA00022553"/>
    </source>
</evidence>
<evidence type="ECO:0000256" key="5">
    <source>
        <dbReference type="ARBA" id="ARBA00022630"/>
    </source>
</evidence>
<keyword evidence="5 16" id="KW-0285">Flavoprotein</keyword>
<evidence type="ECO:0000313" key="19">
    <source>
        <dbReference type="EMBL" id="OGG96220.1"/>
    </source>
</evidence>
<evidence type="ECO:0000256" key="16">
    <source>
        <dbReference type="HAMAP-Rule" id="MF_00427"/>
    </source>
</evidence>
<reference evidence="19 20" key="1">
    <citation type="journal article" date="2016" name="Nat. Commun.">
        <title>Thousands of microbial genomes shed light on interconnected biogeochemical processes in an aquifer system.</title>
        <authorList>
            <person name="Anantharaman K."/>
            <person name="Brown C.T."/>
            <person name="Hug L.A."/>
            <person name="Sharon I."/>
            <person name="Castelle C.J."/>
            <person name="Probst A.J."/>
            <person name="Thomas B.C."/>
            <person name="Singh A."/>
            <person name="Wilkins M.J."/>
            <person name="Karaoz U."/>
            <person name="Brodie E.L."/>
            <person name="Williams K.H."/>
            <person name="Hubbard S.S."/>
            <person name="Banfield J.F."/>
        </authorList>
    </citation>
    <scope>NUCLEOTIDE SEQUENCE [LARGE SCALE GENOMIC DNA]</scope>
</reference>
<evidence type="ECO:0000313" key="20">
    <source>
        <dbReference type="Proteomes" id="UP000178449"/>
    </source>
</evidence>
<sequence length="268" mass="28928">MWSKPILLGGSCAMSKESPKKVIMVAVVTCLVCSVLVASATVALRPAQERNKALETKKNILQAAGIYTEGMDIDKAFTQVEPRLVDLESGTFSDGDPSRFNAIKASKDSSTNYQIPANLDIAKIRQRAKQALIYLVKKDDQIETVILPIYGKGLWSTLYGFVALAADGNQVKGLTFYEHGETPGLGGEVDNPRWKAQWPGKAIFDGKGNLAVKVDKGTVSPDSPMAVHHVDGLGGATLTTRGVNNLIRYWMGDNGYGPLLKSFKKQGA</sequence>
<evidence type="ECO:0000256" key="2">
    <source>
        <dbReference type="ARBA" id="ARBA00022475"/>
    </source>
</evidence>
<keyword evidence="6 16" id="KW-0288">FMN</keyword>
<keyword evidence="11 16" id="KW-0915">Sodium</keyword>
<dbReference type="SMART" id="SM00900">
    <property type="entry name" value="FMN_bind"/>
    <property type="match status" value="1"/>
</dbReference>
<comment type="subcellular location">
    <subcellularLocation>
        <location evidence="16">Cell membrane</location>
        <topology evidence="16">Single-pass membrane protein</topology>
    </subcellularLocation>
</comment>
<dbReference type="PANTHER" id="PTHR37838">
    <property type="entry name" value="NA(+)-TRANSLOCATING NADH-QUINONE REDUCTASE SUBUNIT C"/>
    <property type="match status" value="1"/>
</dbReference>
<dbReference type="PIRSF" id="PIRSF009437">
    <property type="entry name" value="NQR-1_subunit_C"/>
    <property type="match status" value="1"/>
</dbReference>
<keyword evidence="8 16" id="KW-1278">Translocase</keyword>
<keyword evidence="1 16" id="KW-0813">Transport</keyword>